<name>A0ABN9XK13_9DINO</name>
<comment type="caution">
    <text evidence="1">The sequence shown here is derived from an EMBL/GenBank/DDBJ whole genome shotgun (WGS) entry which is preliminary data.</text>
</comment>
<protein>
    <submittedName>
        <fullName evidence="1">Uncharacterized protein</fullName>
    </submittedName>
</protein>
<evidence type="ECO:0000313" key="2">
    <source>
        <dbReference type="Proteomes" id="UP001189429"/>
    </source>
</evidence>
<accession>A0ABN9XK13</accession>
<keyword evidence="2" id="KW-1185">Reference proteome</keyword>
<reference evidence="1" key="1">
    <citation type="submission" date="2023-10" db="EMBL/GenBank/DDBJ databases">
        <authorList>
            <person name="Chen Y."/>
            <person name="Shah S."/>
            <person name="Dougan E. K."/>
            <person name="Thang M."/>
            <person name="Chan C."/>
        </authorList>
    </citation>
    <scope>NUCLEOTIDE SEQUENCE [LARGE SCALE GENOMIC DNA]</scope>
</reference>
<feature type="non-terminal residue" evidence="1">
    <location>
        <position position="1"/>
    </location>
</feature>
<dbReference type="Proteomes" id="UP001189429">
    <property type="component" value="Unassembled WGS sequence"/>
</dbReference>
<gene>
    <name evidence="1" type="ORF">PCOR1329_LOCUS76285</name>
</gene>
<evidence type="ECO:0000313" key="1">
    <source>
        <dbReference type="EMBL" id="CAK0898431.1"/>
    </source>
</evidence>
<feature type="non-terminal residue" evidence="1">
    <location>
        <position position="63"/>
    </location>
</feature>
<organism evidence="1 2">
    <name type="scientific">Prorocentrum cordatum</name>
    <dbReference type="NCBI Taxonomy" id="2364126"/>
    <lineage>
        <taxon>Eukaryota</taxon>
        <taxon>Sar</taxon>
        <taxon>Alveolata</taxon>
        <taxon>Dinophyceae</taxon>
        <taxon>Prorocentrales</taxon>
        <taxon>Prorocentraceae</taxon>
        <taxon>Prorocentrum</taxon>
    </lineage>
</organism>
<proteinExistence type="predicted"/>
<sequence>TSDAPRSMGRLVAAAAAAGLVLGGAGFGAGLMMGRPHAARLTTSNGVLTAAAADARTACKIPE</sequence>
<dbReference type="EMBL" id="CAUYUJ010020470">
    <property type="protein sequence ID" value="CAK0898431.1"/>
    <property type="molecule type" value="Genomic_DNA"/>
</dbReference>